<feature type="signal peptide" evidence="1">
    <location>
        <begin position="1"/>
        <end position="33"/>
    </location>
</feature>
<dbReference type="SMART" id="SM00458">
    <property type="entry name" value="RICIN"/>
    <property type="match status" value="1"/>
</dbReference>
<reference evidence="3" key="1">
    <citation type="submission" date="2021-01" db="EMBL/GenBank/DDBJ databases">
        <title>Whole genome shotgun sequence of Virgisporangium aurantiacum NBRC 16421.</title>
        <authorList>
            <person name="Komaki H."/>
            <person name="Tamura T."/>
        </authorList>
    </citation>
    <scope>NUCLEOTIDE SEQUENCE</scope>
    <source>
        <strain evidence="3">NBRC 16421</strain>
    </source>
</reference>
<keyword evidence="1" id="KW-0732">Signal</keyword>
<dbReference type="RefSeq" id="WP_203996404.1">
    <property type="nucleotide sequence ID" value="NZ_BOPG01000030.1"/>
</dbReference>
<dbReference type="EMBL" id="BOPG01000030">
    <property type="protein sequence ID" value="GIJ57228.1"/>
    <property type="molecule type" value="Genomic_DNA"/>
</dbReference>
<name>A0A8J3Z6F0_9ACTN</name>
<dbReference type="CDD" id="cd23415">
    <property type="entry name" value="beta-trefoil_Ricin_AH"/>
    <property type="match status" value="1"/>
</dbReference>
<dbReference type="Gene3D" id="2.80.10.50">
    <property type="match status" value="2"/>
</dbReference>
<dbReference type="SUPFAM" id="SSF50370">
    <property type="entry name" value="Ricin B-like lectins"/>
    <property type="match status" value="1"/>
</dbReference>
<dbReference type="InterPro" id="IPR035992">
    <property type="entry name" value="Ricin_B-like_lectins"/>
</dbReference>
<keyword evidence="4" id="KW-1185">Reference proteome</keyword>
<evidence type="ECO:0000259" key="2">
    <source>
        <dbReference type="SMART" id="SM00458"/>
    </source>
</evidence>
<dbReference type="AlphaFoldDB" id="A0A8J3Z6F0"/>
<accession>A0A8J3Z6F0</accession>
<evidence type="ECO:0000313" key="3">
    <source>
        <dbReference type="EMBL" id="GIJ57228.1"/>
    </source>
</evidence>
<feature type="chain" id="PRO_5039192772" description="Ricin B lectin domain-containing protein" evidence="1">
    <location>
        <begin position="34"/>
        <end position="175"/>
    </location>
</feature>
<gene>
    <name evidence="3" type="ORF">Vau01_047440</name>
</gene>
<sequence>MTMRARTIGLAVIATMAAVLGLAAPALTTAAFAAAASTGAPNGDLHTFRNTATGRCLDSGNDGSVYTLGCNAGWYQLWRDNVGGLSNFQTRKCLDPDVGGTVFALVCNRWDGQYYEYVRIGNLPDLNPEYSGIFTLKPLQGLKKGMCLDSNGNGNVYMATCNNGMYQQWAVTFVA</sequence>
<dbReference type="PROSITE" id="PS50231">
    <property type="entry name" value="RICIN_B_LECTIN"/>
    <property type="match status" value="1"/>
</dbReference>
<feature type="domain" description="Ricin B lectin" evidence="2">
    <location>
        <begin position="42"/>
        <end position="172"/>
    </location>
</feature>
<protein>
    <recommendedName>
        <fullName evidence="2">Ricin B lectin domain-containing protein</fullName>
    </recommendedName>
</protein>
<proteinExistence type="predicted"/>
<evidence type="ECO:0000313" key="4">
    <source>
        <dbReference type="Proteomes" id="UP000612585"/>
    </source>
</evidence>
<evidence type="ECO:0000256" key="1">
    <source>
        <dbReference type="SAM" id="SignalP"/>
    </source>
</evidence>
<dbReference type="Proteomes" id="UP000612585">
    <property type="component" value="Unassembled WGS sequence"/>
</dbReference>
<comment type="caution">
    <text evidence="3">The sequence shown here is derived from an EMBL/GenBank/DDBJ whole genome shotgun (WGS) entry which is preliminary data.</text>
</comment>
<dbReference type="InterPro" id="IPR000772">
    <property type="entry name" value="Ricin_B_lectin"/>
</dbReference>
<organism evidence="3 4">
    <name type="scientific">Virgisporangium aurantiacum</name>
    <dbReference type="NCBI Taxonomy" id="175570"/>
    <lineage>
        <taxon>Bacteria</taxon>
        <taxon>Bacillati</taxon>
        <taxon>Actinomycetota</taxon>
        <taxon>Actinomycetes</taxon>
        <taxon>Micromonosporales</taxon>
        <taxon>Micromonosporaceae</taxon>
        <taxon>Virgisporangium</taxon>
    </lineage>
</organism>